<feature type="compositionally biased region" description="Polar residues" evidence="1">
    <location>
        <begin position="1285"/>
        <end position="1301"/>
    </location>
</feature>
<organism evidence="3 4">
    <name type="scientific">Engystomops pustulosus</name>
    <name type="common">Tungara frog</name>
    <name type="synonym">Physalaemus pustulosus</name>
    <dbReference type="NCBI Taxonomy" id="76066"/>
    <lineage>
        <taxon>Eukaryota</taxon>
        <taxon>Metazoa</taxon>
        <taxon>Chordata</taxon>
        <taxon>Craniata</taxon>
        <taxon>Vertebrata</taxon>
        <taxon>Euteleostomi</taxon>
        <taxon>Amphibia</taxon>
        <taxon>Batrachia</taxon>
        <taxon>Anura</taxon>
        <taxon>Neobatrachia</taxon>
        <taxon>Hyloidea</taxon>
        <taxon>Leptodactylidae</taxon>
        <taxon>Leiuperinae</taxon>
        <taxon>Engystomops</taxon>
    </lineage>
</organism>
<gene>
    <name evidence="3" type="ORF">GDO81_004625</name>
</gene>
<feature type="compositionally biased region" description="Basic and acidic residues" evidence="1">
    <location>
        <begin position="1302"/>
        <end position="1316"/>
    </location>
</feature>
<feature type="compositionally biased region" description="Polar residues" evidence="1">
    <location>
        <begin position="1237"/>
        <end position="1248"/>
    </location>
</feature>
<feature type="compositionally biased region" description="Polar residues" evidence="1">
    <location>
        <begin position="324"/>
        <end position="338"/>
    </location>
</feature>
<evidence type="ECO:0000259" key="2">
    <source>
        <dbReference type="SMART" id="SM01319"/>
    </source>
</evidence>
<feature type="region of interest" description="Disordered" evidence="1">
    <location>
        <begin position="621"/>
        <end position="681"/>
    </location>
</feature>
<dbReference type="Proteomes" id="UP000824782">
    <property type="component" value="Unassembled WGS sequence"/>
</dbReference>
<feature type="compositionally biased region" description="Basic and acidic residues" evidence="1">
    <location>
        <begin position="460"/>
        <end position="474"/>
    </location>
</feature>
<feature type="compositionally biased region" description="Basic and acidic residues" evidence="1">
    <location>
        <begin position="488"/>
        <end position="497"/>
    </location>
</feature>
<feature type="compositionally biased region" description="Polar residues" evidence="1">
    <location>
        <begin position="1116"/>
        <end position="1133"/>
    </location>
</feature>
<feature type="region of interest" description="Disordered" evidence="1">
    <location>
        <begin position="1064"/>
        <end position="1391"/>
    </location>
</feature>
<feature type="compositionally biased region" description="Basic and acidic residues" evidence="1">
    <location>
        <begin position="628"/>
        <end position="642"/>
    </location>
</feature>
<accession>A0AAV6ZTZ4</accession>
<feature type="domain" description="Tankyrase 1-binding protein C-terminal" evidence="2">
    <location>
        <begin position="1389"/>
        <end position="1552"/>
    </location>
</feature>
<feature type="region of interest" description="Disordered" evidence="1">
    <location>
        <begin position="726"/>
        <end position="758"/>
    </location>
</feature>
<evidence type="ECO:0000256" key="1">
    <source>
        <dbReference type="SAM" id="MobiDB-lite"/>
    </source>
</evidence>
<dbReference type="InterPro" id="IPR032764">
    <property type="entry name" value="Tankyrase-bd_C"/>
</dbReference>
<feature type="region of interest" description="Disordered" evidence="1">
    <location>
        <begin position="248"/>
        <end position="286"/>
    </location>
</feature>
<proteinExistence type="predicted"/>
<feature type="compositionally biased region" description="Basic and acidic residues" evidence="1">
    <location>
        <begin position="1249"/>
        <end position="1270"/>
    </location>
</feature>
<feature type="compositionally biased region" description="Basic and acidic residues" evidence="1">
    <location>
        <begin position="307"/>
        <end position="316"/>
    </location>
</feature>
<feature type="region of interest" description="Disordered" evidence="1">
    <location>
        <begin position="846"/>
        <end position="1040"/>
    </location>
</feature>
<feature type="compositionally biased region" description="Basic and acidic residues" evidence="1">
    <location>
        <begin position="1441"/>
        <end position="1461"/>
    </location>
</feature>
<feature type="compositionally biased region" description="Low complexity" evidence="1">
    <location>
        <begin position="46"/>
        <end position="57"/>
    </location>
</feature>
<feature type="compositionally biased region" description="Polar residues" evidence="1">
    <location>
        <begin position="1"/>
        <end position="10"/>
    </location>
</feature>
<comment type="caution">
    <text evidence="3">The sequence shown here is derived from an EMBL/GenBank/DDBJ whole genome shotgun (WGS) entry which is preliminary data.</text>
</comment>
<name>A0AAV6ZTZ4_ENGPU</name>
<feature type="compositionally biased region" description="Basic and acidic residues" evidence="1">
    <location>
        <begin position="669"/>
        <end position="681"/>
    </location>
</feature>
<feature type="compositionally biased region" description="Basic and acidic residues" evidence="1">
    <location>
        <begin position="1183"/>
        <end position="1222"/>
    </location>
</feature>
<protein>
    <recommendedName>
        <fullName evidence="2">Tankyrase 1-binding protein C-terminal domain-containing protein</fullName>
    </recommendedName>
</protein>
<feature type="compositionally biased region" description="Basic and acidic residues" evidence="1">
    <location>
        <begin position="389"/>
        <end position="414"/>
    </location>
</feature>
<feature type="compositionally biased region" description="Basic and acidic residues" evidence="1">
    <location>
        <begin position="573"/>
        <end position="601"/>
    </location>
</feature>
<feature type="compositionally biased region" description="Low complexity" evidence="1">
    <location>
        <begin position="1466"/>
        <end position="1480"/>
    </location>
</feature>
<feature type="compositionally biased region" description="Basic and acidic residues" evidence="1">
    <location>
        <begin position="1008"/>
        <end position="1019"/>
    </location>
</feature>
<dbReference type="SMART" id="SM01319">
    <property type="entry name" value="Tankyrase_bdg_C"/>
    <property type="match status" value="1"/>
</dbReference>
<evidence type="ECO:0000313" key="4">
    <source>
        <dbReference type="Proteomes" id="UP000824782"/>
    </source>
</evidence>
<feature type="compositionally biased region" description="Basic and acidic residues" evidence="1">
    <location>
        <begin position="1079"/>
        <end position="1104"/>
    </location>
</feature>
<feature type="region of interest" description="Disordered" evidence="1">
    <location>
        <begin position="1414"/>
        <end position="1481"/>
    </location>
</feature>
<feature type="region of interest" description="Disordered" evidence="1">
    <location>
        <begin position="1"/>
        <end position="113"/>
    </location>
</feature>
<feature type="compositionally biased region" description="Polar residues" evidence="1">
    <location>
        <begin position="475"/>
        <end position="486"/>
    </location>
</feature>
<feature type="compositionally biased region" description="Basic and acidic residues" evidence="1">
    <location>
        <begin position="512"/>
        <end position="528"/>
    </location>
</feature>
<feature type="compositionally biased region" description="Basic and acidic residues" evidence="1">
    <location>
        <begin position="426"/>
        <end position="437"/>
    </location>
</feature>
<feature type="compositionally biased region" description="Basic and acidic residues" evidence="1">
    <location>
        <begin position="551"/>
        <end position="562"/>
    </location>
</feature>
<dbReference type="EMBL" id="WNYA01000011">
    <property type="protein sequence ID" value="KAG8552649.1"/>
    <property type="molecule type" value="Genomic_DNA"/>
</dbReference>
<keyword evidence="4" id="KW-1185">Reference proteome</keyword>
<sequence>MSESNSQQILEKTEPPRGIKHVKPPIRPKPLVPPRPKEIPGSENKSPSPTCGPCSPTLDIPSALKISQLTGPQPYGTRRTSLKRWSSSVGEEGNQEHNPLSPFENKSPDLPTKAAVQPLSVKPLQTGPVWKGKSPFMFTTRGWGEQRMSQSRDHHESEAASQKPCPSVECTDTDPQIKETTAVVESPVLDTKSPSRITTEEEAAALKVIDYREKSERLPSRVSEDLSIVPAVSSSDLVEIPELQKQYDPKDDVTVSSAGARIEKNVPSVQKRESLQKSQTQDGNVKSAVVYDNQVLHVESELGHILPHNDKGHLEAPIEPNSGDVIQNKYTQHINSTYEPKDPRDASELSPPKPKERKKPPGQITRPKYDHQAEGQRPLDCTVSEPEQQDTKGYKIDGDMRRLHGGDANEEKPALHGQQMTDEGSVDEKESTGRHEPTGYVRTQIPNYTVTTDEGIIKAPRSDLHDSPLLEDVHTGQSDVYRSSVCSKEIELTEERVNSTPHPGKRGIPDTGHTDKDLEVDRRPEIDPSVRNVEYMPHYTQKPADSPPQLRSEEGRDVDSTHDTGTPYIHHYRSTEDHSEFHENTDRYKTPQRIESDDKTPSQEIYSHSEVIFPSDALAQPPETFSQMKDHQPKGSKCKDFEGPISRVIQSTELTDKSDHKGGIQCYHTDSENVKDGEKPGVKESVDYDLLHKKSDQLVNTYAPSKELVYKNELSSDHDQAYEPTGEVAYQNIPPKVPVPTSAPSEELDYQNIPSKEPIHTYEPSEELDYQNTPSKVPVQTYEPSEELDYQNVPSKEPIHTYAPSKELDYEIVASKKPFHTCEPSEELDYQNTPCKVPVQTFEPSEVLDYQNVPSKEPIQKYAPTEELDYQNVPSKEPIQKYAPTEELDYQNVPSKEPIQKYAPTEELDYQNVPSKEPIQKYAPSEELDYHNVPSKEPIQKYAPSEELDYHNVPSKKPIDTNSTPEELDYQNVPSKEPIDTNPLFEEVDYENVPSKKPVQAYELSEELDYRHVPSKEPIDTNPPSEELDYENVSSKKSNDTYALSEELDYQNILSEDNSHKSAILKEAHPSYEGGRLPKVPDYHNVRLDEDRSQFKETQLKEPEVGEEAEERSMKFEQQSNKSHYEQAQSQEAHYQHAQSEESRKKPNCQLVPSEEPDHKQIAESAELAFTSAHLNLAPKAQGSEDFHLMKYHSERSKEEDEETPEGRTKMFEGNNNRRESTEGEGYMDLHAADSGHVTSAEQDLSETSPDKYLHQQFKERSPGEYDQHDNLATQNFHTEEEQNLKLTQQEPKTLETSTFQTDHKDDLREQTHLEMTDGYSPSHESHIEETPDGQAEDTSDKQTYTEKQVNGHSEPEDSGYAASRSHEKLSDETLGESPGEMGSDTEEEVNFDFLQGTNVLDTSLMRCRASLGKKRSHRTPATVACTSQEEADPEYWMFRDSTEPKNLPEKDSEDEGKGETSPDCTPESSPSSAKTPTKKGGIFSGIISPSKLKILLQAVRLEAGVALGKPEQHWEAAEAGTALGKLETLWEAAEAGTALGRLEALKWLLGKPETLEWILGKPEALEWLLGEPETLEWLLGKPEALEWFLRKPEARAALESWRLEWLLEKPETLERLLAKPETLERLLRKPKAGAALESRRLEWRLGKPETLERFLGKPEENLEAVEAKRPAGVVLGKPEWVELASRGSMVASVWNTGVK</sequence>
<feature type="region of interest" description="Disordered" evidence="1">
    <location>
        <begin position="145"/>
        <end position="173"/>
    </location>
</feature>
<evidence type="ECO:0000313" key="3">
    <source>
        <dbReference type="EMBL" id="KAG8552649.1"/>
    </source>
</evidence>
<dbReference type="Pfam" id="PF15327">
    <property type="entry name" value="Tankyrase_bdg_C"/>
    <property type="match status" value="1"/>
</dbReference>
<feature type="region of interest" description="Disordered" evidence="1">
    <location>
        <begin position="307"/>
        <end position="603"/>
    </location>
</feature>
<reference evidence="3" key="1">
    <citation type="thesis" date="2020" institute="ProQuest LLC" country="789 East Eisenhower Parkway, Ann Arbor, MI, USA">
        <title>Comparative Genomics and Chromosome Evolution.</title>
        <authorList>
            <person name="Mudd A.B."/>
        </authorList>
    </citation>
    <scope>NUCLEOTIDE SEQUENCE</scope>
    <source>
        <strain evidence="3">237g6f4</strain>
        <tissue evidence="3">Blood</tissue>
    </source>
</reference>